<feature type="region of interest" description="Disordered" evidence="1">
    <location>
        <begin position="63"/>
        <end position="84"/>
    </location>
</feature>
<feature type="region of interest" description="Disordered" evidence="1">
    <location>
        <begin position="217"/>
        <end position="460"/>
    </location>
</feature>
<feature type="compositionally biased region" description="Low complexity" evidence="1">
    <location>
        <begin position="219"/>
        <end position="236"/>
    </location>
</feature>
<evidence type="ECO:0000313" key="3">
    <source>
        <dbReference type="Proteomes" id="UP000054988"/>
    </source>
</evidence>
<evidence type="ECO:0000313" key="2">
    <source>
        <dbReference type="EMBL" id="KTB46314.1"/>
    </source>
</evidence>
<sequence length="481" mass="51812">MELGEFSDLVSTALHFDFDASLPFTPPSFPVTTSTPESRSSTGMKPKVINRIKSLRSLLTRPSATNLPSNKLSESPPLPLPPPSDPVFTPFVPLVIAQYEADLRRREAGLLDESDDTCPSDSSCSSSSASSSSYAAEHSACSSPSTSPAKSTNSILDRRASASVLTPSLDDPPSSSLCEFNDADADPFAKGRIQVVRSSTCTSNSSSIAYSMNNHPYASPTSSSFSSSTSVPSSSPKGKKSKRAVLPPSLPEPNRPLPLPPLPPLLPMPQRPLPAPPSPSVTEPHDWTLDLPLSDGDDDEEKKKRAALKAGMTLVRRRRVSQAYVKPSKRVRRISQSMGSPAHPPHAQPRLNPSVQAALRPGHRRKGSPFPLSLEIPPLPTTSIRVNPESSSPQRKRENASRSPLAHRLTLDKSTGLPIPKQQQSQVQLPAPSASLATPCTPPVDGRNNVPGWFDDEDDDDQLDDVLRKRSGDTVYFTAHE</sequence>
<feature type="region of interest" description="Disordered" evidence="1">
    <location>
        <begin position="27"/>
        <end position="47"/>
    </location>
</feature>
<protein>
    <submittedName>
        <fullName evidence="2">Uncharacterized protein</fullName>
    </submittedName>
</protein>
<gene>
    <name evidence="2" type="ORF">WG66_1112</name>
</gene>
<proteinExistence type="predicted"/>
<accession>A0A0W0GCM3</accession>
<dbReference type="Proteomes" id="UP000054988">
    <property type="component" value="Unassembled WGS sequence"/>
</dbReference>
<organism evidence="2 3">
    <name type="scientific">Moniliophthora roreri</name>
    <name type="common">Frosty pod rot fungus</name>
    <name type="synonym">Monilia roreri</name>
    <dbReference type="NCBI Taxonomy" id="221103"/>
    <lineage>
        <taxon>Eukaryota</taxon>
        <taxon>Fungi</taxon>
        <taxon>Dikarya</taxon>
        <taxon>Basidiomycota</taxon>
        <taxon>Agaricomycotina</taxon>
        <taxon>Agaricomycetes</taxon>
        <taxon>Agaricomycetidae</taxon>
        <taxon>Agaricales</taxon>
        <taxon>Marasmiineae</taxon>
        <taxon>Marasmiaceae</taxon>
        <taxon>Moniliophthora</taxon>
    </lineage>
</organism>
<evidence type="ECO:0000256" key="1">
    <source>
        <dbReference type="SAM" id="MobiDB-lite"/>
    </source>
</evidence>
<feature type="compositionally biased region" description="Pro residues" evidence="1">
    <location>
        <begin position="248"/>
        <end position="279"/>
    </location>
</feature>
<dbReference type="AlphaFoldDB" id="A0A0W0GCM3"/>
<comment type="caution">
    <text evidence="2">The sequence shown here is derived from an EMBL/GenBank/DDBJ whole genome shotgun (WGS) entry which is preliminary data.</text>
</comment>
<reference evidence="2 3" key="1">
    <citation type="submission" date="2015-12" db="EMBL/GenBank/DDBJ databases">
        <title>Draft genome sequence of Moniliophthora roreri, the causal agent of frosty pod rot of cacao.</title>
        <authorList>
            <person name="Aime M.C."/>
            <person name="Diaz-Valderrama J.R."/>
            <person name="Kijpornyongpan T."/>
            <person name="Phillips-Mora W."/>
        </authorList>
    </citation>
    <scope>NUCLEOTIDE SEQUENCE [LARGE SCALE GENOMIC DNA]</scope>
    <source>
        <strain evidence="2 3">MCA 2952</strain>
    </source>
</reference>
<dbReference type="EMBL" id="LATX01000419">
    <property type="protein sequence ID" value="KTB46314.1"/>
    <property type="molecule type" value="Genomic_DNA"/>
</dbReference>
<name>A0A0W0GCM3_MONRR</name>
<feature type="compositionally biased region" description="Polar residues" evidence="1">
    <location>
        <begin position="381"/>
        <end position="393"/>
    </location>
</feature>